<feature type="region of interest" description="Disordered" evidence="3">
    <location>
        <begin position="82"/>
        <end position="142"/>
    </location>
</feature>
<reference evidence="4" key="1">
    <citation type="submission" date="2019-07" db="EMBL/GenBank/DDBJ databases">
        <title>Annotation for the trematode Paragonimus miyazaki's.</title>
        <authorList>
            <person name="Choi Y.-J."/>
        </authorList>
    </citation>
    <scope>NUCLEOTIDE SEQUENCE</scope>
    <source>
        <strain evidence="4">Japan</strain>
    </source>
</reference>
<evidence type="ECO:0000256" key="1">
    <source>
        <dbReference type="ARBA" id="ARBA00022614"/>
    </source>
</evidence>
<dbReference type="InterPro" id="IPR032675">
    <property type="entry name" value="LRR_dom_sf"/>
</dbReference>
<evidence type="ECO:0000256" key="3">
    <source>
        <dbReference type="SAM" id="MobiDB-lite"/>
    </source>
</evidence>
<dbReference type="Pfam" id="PF00560">
    <property type="entry name" value="LRR_1"/>
    <property type="match status" value="1"/>
</dbReference>
<sequence length="305" mass="33141">MTISTDILEDHASDKGSDPSDCNENKVTQHLISDEMLPTTCIPSSKIDHAEDGTMVHAESPGCIQACDSSGENTSAVHIIDSPEKPSRLQSGHEDNSSTSVTRSNTTTWMSTSESLGTDSSTDDTVSEQTTGDNTQDSDDELHSDADEFNQAAVMQNADFSGQGLSTVPNAIFQRLSITRLNLSGNNLAFIPQELCSLIALRHLDISHNCLKGVQQSKTAYSPYLTSELTPKPDQGFSRTSSFIAPMPDELTQLVYLQTLIMSDCGLSKIPTVVFCLITLRKLNMSQNNINQLPIEVSSFKINEC</sequence>
<accession>A0A8S9ZAG4</accession>
<dbReference type="InterPro" id="IPR050216">
    <property type="entry name" value="LRR_domain-containing"/>
</dbReference>
<keyword evidence="1" id="KW-0433">Leucine-rich repeat</keyword>
<dbReference type="GO" id="GO:0005737">
    <property type="term" value="C:cytoplasm"/>
    <property type="evidence" value="ECO:0007669"/>
    <property type="project" value="TreeGrafter"/>
</dbReference>
<feature type="compositionally biased region" description="Basic and acidic residues" evidence="3">
    <location>
        <begin position="8"/>
        <end position="18"/>
    </location>
</feature>
<feature type="compositionally biased region" description="Polar residues" evidence="3">
    <location>
        <begin position="109"/>
        <end position="120"/>
    </location>
</feature>
<feature type="compositionally biased region" description="Low complexity" evidence="3">
    <location>
        <begin position="97"/>
        <end position="108"/>
    </location>
</feature>
<dbReference type="InterPro" id="IPR001611">
    <property type="entry name" value="Leu-rich_rpt"/>
</dbReference>
<evidence type="ECO:0000313" key="5">
    <source>
        <dbReference type="Proteomes" id="UP000822476"/>
    </source>
</evidence>
<name>A0A8S9ZAG4_9TREM</name>
<dbReference type="SUPFAM" id="SSF52047">
    <property type="entry name" value="RNI-like"/>
    <property type="match status" value="1"/>
</dbReference>
<comment type="caution">
    <text evidence="4">The sequence shown here is derived from an EMBL/GenBank/DDBJ whole genome shotgun (WGS) entry which is preliminary data.</text>
</comment>
<dbReference type="EMBL" id="JTDE01000012">
    <property type="protein sequence ID" value="KAF7262663.1"/>
    <property type="molecule type" value="Genomic_DNA"/>
</dbReference>
<dbReference type="OrthoDB" id="6267963at2759"/>
<dbReference type="Gene3D" id="3.80.10.10">
    <property type="entry name" value="Ribonuclease Inhibitor"/>
    <property type="match status" value="2"/>
</dbReference>
<proteinExistence type="predicted"/>
<keyword evidence="2" id="KW-0677">Repeat</keyword>
<keyword evidence="5" id="KW-1185">Reference proteome</keyword>
<dbReference type="Proteomes" id="UP000822476">
    <property type="component" value="Unassembled WGS sequence"/>
</dbReference>
<organism evidence="4 5">
    <name type="scientific">Paragonimus skrjabini miyazakii</name>
    <dbReference type="NCBI Taxonomy" id="59628"/>
    <lineage>
        <taxon>Eukaryota</taxon>
        <taxon>Metazoa</taxon>
        <taxon>Spiralia</taxon>
        <taxon>Lophotrochozoa</taxon>
        <taxon>Platyhelminthes</taxon>
        <taxon>Trematoda</taxon>
        <taxon>Digenea</taxon>
        <taxon>Plagiorchiida</taxon>
        <taxon>Troglotremata</taxon>
        <taxon>Troglotrematidae</taxon>
        <taxon>Paragonimus</taxon>
    </lineage>
</organism>
<feature type="region of interest" description="Disordered" evidence="3">
    <location>
        <begin position="1"/>
        <end position="22"/>
    </location>
</feature>
<evidence type="ECO:0000256" key="2">
    <source>
        <dbReference type="ARBA" id="ARBA00022737"/>
    </source>
</evidence>
<feature type="compositionally biased region" description="Basic and acidic residues" evidence="3">
    <location>
        <begin position="82"/>
        <end position="96"/>
    </location>
</feature>
<dbReference type="PANTHER" id="PTHR48051:SF1">
    <property type="entry name" value="RAS SUPPRESSOR PROTEIN 1"/>
    <property type="match status" value="1"/>
</dbReference>
<dbReference type="AlphaFoldDB" id="A0A8S9ZAG4"/>
<dbReference type="PANTHER" id="PTHR48051">
    <property type="match status" value="1"/>
</dbReference>
<gene>
    <name evidence="4" type="ORF">EG68_00053</name>
</gene>
<protein>
    <submittedName>
        <fullName evidence="4">Uncharacterized protein</fullName>
    </submittedName>
</protein>
<evidence type="ECO:0000313" key="4">
    <source>
        <dbReference type="EMBL" id="KAF7262663.1"/>
    </source>
</evidence>